<evidence type="ECO:0000259" key="1">
    <source>
        <dbReference type="Pfam" id="PF08486"/>
    </source>
</evidence>
<dbReference type="Pfam" id="PF08486">
    <property type="entry name" value="SpoIID"/>
    <property type="match status" value="1"/>
</dbReference>
<dbReference type="InterPro" id="IPR013693">
    <property type="entry name" value="SpoIID/LytB_N"/>
</dbReference>
<name>H9BWN9_9BACT</name>
<dbReference type="EMBL" id="JQ085818">
    <property type="protein sequence ID" value="AFD03211.1"/>
    <property type="molecule type" value="Genomic_DNA"/>
</dbReference>
<dbReference type="AlphaFoldDB" id="H9BWN9"/>
<protein>
    <submittedName>
        <fullName evidence="2">SpoIID/LytB domain-containing protein</fullName>
    </submittedName>
</protein>
<accession>H9BWN9</accession>
<evidence type="ECO:0000313" key="2">
    <source>
        <dbReference type="EMBL" id="AFD03211.1"/>
    </source>
</evidence>
<feature type="domain" description="Sporulation stage II protein D amidase enhancer LytB N-terminal" evidence="1">
    <location>
        <begin position="84"/>
        <end position="173"/>
    </location>
</feature>
<dbReference type="NCBIfam" id="TIGR02669">
    <property type="entry name" value="SpoIID_LytB"/>
    <property type="match status" value="1"/>
</dbReference>
<sequence>MQYTGDLKIVTKSPYRVEMIQSRGIIAQGAKLSQTKLRAMTAGFLFGGKPISLYGFRLISQEAPIWINGEKYPNKLKIFKDAYGKITVVHEMDLEEYLTGVLPNEIWANWPDEVLKAQAVASRTYALYESLIRFGRDYSSSGDVRSQIFRVNGQEAPSINEAVETTKGEVLTYKGEIFPTYFHSHSGGRTTRPEYVWPVKPHPALKGVLSPFARNSKHYRWEAKLESKEIEKRLKNKGYVVGTLSEIIPIRIDESGRAREIFIRHSRGTLKIRGNNFRMAVGPDKIKSLKDLKIERQGGQFVFQGYGWGHGVGMSQWGARDLADRGFSYRRILRFYYPRTEIVTLKDIVEQT</sequence>
<dbReference type="GO" id="GO:0030435">
    <property type="term" value="P:sporulation resulting in formation of a cellular spore"/>
    <property type="evidence" value="ECO:0007669"/>
    <property type="project" value="InterPro"/>
</dbReference>
<organism evidence="2">
    <name type="scientific">uncultured bacterium W4-21b</name>
    <dbReference type="NCBI Taxonomy" id="1130993"/>
    <lineage>
        <taxon>Bacteria</taxon>
        <taxon>environmental samples</taxon>
    </lineage>
</organism>
<reference evidence="2" key="1">
    <citation type="submission" date="2011-11" db="EMBL/GenBank/DDBJ databases">
        <title>Construction and analysis of a metagenome of deep-sea sediment.</title>
        <authorList>
            <person name="Huo Y.-Y."/>
            <person name="Cheng H."/>
            <person name="Wu M."/>
        </authorList>
    </citation>
    <scope>NUCLEOTIDE SEQUENCE</scope>
</reference>
<proteinExistence type="predicted"/>
<dbReference type="InterPro" id="IPR013486">
    <property type="entry name" value="SpoIID/LytB"/>
</dbReference>